<proteinExistence type="predicted"/>
<name>B0DGD2_LACBS</name>
<sequence>MFKVLADDWHVQTLPSQGQSANSLSGQAKMGQKGSSHNEKAQLADTLSAAHPAIPWVIGVEFADAACTHGRNLIIEQSSLTPQQISPSSGRFKPFLPKGKARIRSMSKVQTLPTQAQSEFAQWPRYGCWYHGGLPTQDKARIRSVSKVSKKEDRDDVLGKARIRPVPKLHGRRLPTSLQFIKLS</sequence>
<dbReference type="GeneID" id="6086721"/>
<dbReference type="RefSeq" id="XP_001883115.1">
    <property type="nucleotide sequence ID" value="XM_001883080.1"/>
</dbReference>
<dbReference type="EMBL" id="DS547109">
    <property type="protein sequence ID" value="EDR06254.1"/>
    <property type="molecule type" value="Genomic_DNA"/>
</dbReference>
<dbReference type="Proteomes" id="UP000001194">
    <property type="component" value="Unassembled WGS sequence"/>
</dbReference>
<protein>
    <submittedName>
        <fullName evidence="3">Predicted protein</fullName>
    </submittedName>
</protein>
<gene>
    <name evidence="3" type="ORF">LACBIDRAFT_328903</name>
    <name evidence="2" type="ORF">LACBIDRAFT_336106</name>
</gene>
<organism evidence="4">
    <name type="scientific">Laccaria bicolor (strain S238N-H82 / ATCC MYA-4686)</name>
    <name type="common">Bicoloured deceiver</name>
    <name type="synonym">Laccaria laccata var. bicolor</name>
    <dbReference type="NCBI Taxonomy" id="486041"/>
    <lineage>
        <taxon>Eukaryota</taxon>
        <taxon>Fungi</taxon>
        <taxon>Dikarya</taxon>
        <taxon>Basidiomycota</taxon>
        <taxon>Agaricomycotina</taxon>
        <taxon>Agaricomycetes</taxon>
        <taxon>Agaricomycetidae</taxon>
        <taxon>Agaricales</taxon>
        <taxon>Agaricineae</taxon>
        <taxon>Hydnangiaceae</taxon>
        <taxon>Laccaria</taxon>
    </lineage>
</organism>
<dbReference type="HOGENOM" id="CLU_1468407_0_0_1"/>
<dbReference type="AlphaFoldDB" id="B0DGD2"/>
<evidence type="ECO:0000313" key="4">
    <source>
        <dbReference type="Proteomes" id="UP000001194"/>
    </source>
</evidence>
<feature type="compositionally biased region" description="Polar residues" evidence="1">
    <location>
        <begin position="16"/>
        <end position="26"/>
    </location>
</feature>
<evidence type="ECO:0000256" key="1">
    <source>
        <dbReference type="SAM" id="MobiDB-lite"/>
    </source>
</evidence>
<accession>B0DGD2</accession>
<evidence type="ECO:0000313" key="3">
    <source>
        <dbReference type="EMBL" id="EDR06254.1"/>
    </source>
</evidence>
<dbReference type="KEGG" id="lbc:LACBIDRAFT_328903"/>
<dbReference type="GeneID" id="6078674"/>
<evidence type="ECO:0000313" key="2">
    <source>
        <dbReference type="EMBL" id="EDQ98284.1"/>
    </source>
</evidence>
<dbReference type="KEGG" id="lbc:LACBIDRAFT_336106"/>
<dbReference type="RefSeq" id="XP_001891066.1">
    <property type="nucleotide sequence ID" value="XM_001891031.1"/>
</dbReference>
<keyword evidence="4" id="KW-1185">Reference proteome</keyword>
<feature type="region of interest" description="Disordered" evidence="1">
    <location>
        <begin position="16"/>
        <end position="40"/>
    </location>
</feature>
<dbReference type="InParanoid" id="B0DGD2"/>
<reference evidence="3 4" key="1">
    <citation type="journal article" date="2008" name="Nature">
        <title>The genome of Laccaria bicolor provides insights into mycorrhizal symbiosis.</title>
        <authorList>
            <person name="Martin F."/>
            <person name="Aerts A."/>
            <person name="Ahren D."/>
            <person name="Brun A."/>
            <person name="Danchin E.G.J."/>
            <person name="Duchaussoy F."/>
            <person name="Gibon J."/>
            <person name="Kohler A."/>
            <person name="Lindquist E."/>
            <person name="Pereda V."/>
            <person name="Salamov A."/>
            <person name="Shapiro H.J."/>
            <person name="Wuyts J."/>
            <person name="Blaudez D."/>
            <person name="Buee M."/>
            <person name="Brokstein P."/>
            <person name="Canbaeck B."/>
            <person name="Cohen D."/>
            <person name="Courty P.E."/>
            <person name="Coutinho P.M."/>
            <person name="Delaruelle C."/>
            <person name="Detter J.C."/>
            <person name="Deveau A."/>
            <person name="DiFazio S."/>
            <person name="Duplessis S."/>
            <person name="Fraissinet-Tachet L."/>
            <person name="Lucic E."/>
            <person name="Frey-Klett P."/>
            <person name="Fourrey C."/>
            <person name="Feussner I."/>
            <person name="Gay G."/>
            <person name="Grimwood J."/>
            <person name="Hoegger P.J."/>
            <person name="Jain P."/>
            <person name="Kilaru S."/>
            <person name="Labbe J."/>
            <person name="Lin Y.C."/>
            <person name="Legue V."/>
            <person name="Le Tacon F."/>
            <person name="Marmeisse R."/>
            <person name="Melayah D."/>
            <person name="Montanini B."/>
            <person name="Muratet M."/>
            <person name="Nehls U."/>
            <person name="Niculita-Hirzel H."/>
            <person name="Oudot-Le Secq M.P."/>
            <person name="Peter M."/>
            <person name="Quesneville H."/>
            <person name="Rajashekar B."/>
            <person name="Reich M."/>
            <person name="Rouhier N."/>
            <person name="Schmutz J."/>
            <person name="Yin T."/>
            <person name="Chalot M."/>
            <person name="Henrissat B."/>
            <person name="Kuees U."/>
            <person name="Lucas S."/>
            <person name="Van de Peer Y."/>
            <person name="Podila G.K."/>
            <person name="Polle A."/>
            <person name="Pukkila P.J."/>
            <person name="Richardson P.M."/>
            <person name="Rouze P."/>
            <person name="Sanders I.R."/>
            <person name="Stajich J.E."/>
            <person name="Tunlid A."/>
            <person name="Tuskan G."/>
            <person name="Grigoriev I.V."/>
        </authorList>
    </citation>
    <scope>NUCLEOTIDE SEQUENCE [LARGE SCALE GENOMIC DNA]</scope>
    <source>
        <strain evidence="4">S238N-H82 / ATCC MYA-4686</strain>
    </source>
</reference>
<dbReference type="EMBL" id="DS547367">
    <property type="protein sequence ID" value="EDQ98284.1"/>
    <property type="molecule type" value="Genomic_DNA"/>
</dbReference>